<dbReference type="InterPro" id="IPR005782">
    <property type="entry name" value="P-type_ATPase_IIA"/>
</dbReference>
<comment type="catalytic activity">
    <reaction evidence="11">
        <text>Ca(2+)(in) + ATP + H2O = Ca(2+)(out) + ADP + phosphate + H(+)</text>
        <dbReference type="Rhea" id="RHEA:18105"/>
        <dbReference type="ChEBI" id="CHEBI:15377"/>
        <dbReference type="ChEBI" id="CHEBI:15378"/>
        <dbReference type="ChEBI" id="CHEBI:29108"/>
        <dbReference type="ChEBI" id="CHEBI:30616"/>
        <dbReference type="ChEBI" id="CHEBI:43474"/>
        <dbReference type="ChEBI" id="CHEBI:456216"/>
        <dbReference type="EC" id="7.2.2.10"/>
    </reaction>
</comment>
<feature type="transmembrane region" description="Helical" evidence="12">
    <location>
        <begin position="726"/>
        <end position="749"/>
    </location>
</feature>
<dbReference type="OrthoDB" id="9760364at2"/>
<accession>A0A162MVN2</accession>
<dbReference type="GO" id="GO:0005524">
    <property type="term" value="F:ATP binding"/>
    <property type="evidence" value="ECO:0007669"/>
    <property type="project" value="UniProtKB-KW"/>
</dbReference>
<evidence type="ECO:0000256" key="4">
    <source>
        <dbReference type="ARBA" id="ARBA00022692"/>
    </source>
</evidence>
<organism evidence="14 15">
    <name type="scientific">Thermovenabulum gondwanense</name>
    <dbReference type="NCBI Taxonomy" id="520767"/>
    <lineage>
        <taxon>Bacteria</taxon>
        <taxon>Bacillati</taxon>
        <taxon>Bacillota</taxon>
        <taxon>Clostridia</taxon>
        <taxon>Thermosediminibacterales</taxon>
        <taxon>Thermosediminibacteraceae</taxon>
        <taxon>Thermovenabulum</taxon>
    </lineage>
</organism>
<evidence type="ECO:0000256" key="5">
    <source>
        <dbReference type="ARBA" id="ARBA00022741"/>
    </source>
</evidence>
<dbReference type="SFLD" id="SFLDS00003">
    <property type="entry name" value="Haloacid_Dehalogenase"/>
    <property type="match status" value="1"/>
</dbReference>
<dbReference type="PRINTS" id="PR00119">
    <property type="entry name" value="CATATPASE"/>
</dbReference>
<dbReference type="InterPro" id="IPR008250">
    <property type="entry name" value="ATPase_P-typ_transduc_dom_A_sf"/>
</dbReference>
<keyword evidence="15" id="KW-1185">Reference proteome</keyword>
<keyword evidence="3" id="KW-0597">Phosphoprotein</keyword>
<comment type="subcellular location">
    <subcellularLocation>
        <location evidence="1">Endomembrane system</location>
        <topology evidence="1">Multi-pass membrane protein</topology>
    </subcellularLocation>
</comment>
<evidence type="ECO:0000313" key="14">
    <source>
        <dbReference type="EMBL" id="KYO67837.1"/>
    </source>
</evidence>
<dbReference type="SUPFAM" id="SSF81665">
    <property type="entry name" value="Calcium ATPase, transmembrane domain M"/>
    <property type="match status" value="1"/>
</dbReference>
<keyword evidence="6" id="KW-0067">ATP-binding</keyword>
<dbReference type="Pfam" id="PF00122">
    <property type="entry name" value="E1-E2_ATPase"/>
    <property type="match status" value="1"/>
</dbReference>
<name>A0A162MVN2_9FIRM</name>
<dbReference type="PANTHER" id="PTHR42861">
    <property type="entry name" value="CALCIUM-TRANSPORTING ATPASE"/>
    <property type="match status" value="1"/>
</dbReference>
<evidence type="ECO:0000259" key="13">
    <source>
        <dbReference type="SMART" id="SM00831"/>
    </source>
</evidence>
<sequence>MQNSYSVDIKKGLTNREVMVKKRLFGKNEIIEKKKVNPVTIFLNQYNNLISYMLFGSLFVSYILGEITDSLAILIIILINGIMGFIQEYRAEKSLDKLKELTAPTTRVLRDGEIRIIPARDVVPGDVVLLESGDRVPADGKILECESFLVDESLLTGESFPVEKRAFDLNANNKGLKIHRKDMVFMGTLVISGRAKILITETGMNTEMGRIAHIIQSIEDKKTPLQKKLEILGEKLIVICSLICVFVSLVGILRGESMANMFLFGVSLAVAAIPEGLPAIVTIVLAMGVQRMAKKNALIRRLPAVETLGCATVICSDKTGTLTENKMTVRKIYANNDMYIVTGTGYRLEGEIVRKDGSVLNNGEELRRLFEIAVSCNNAYLKEKETSNFLLNLMDYRKKELTIYGDSTEAALIIAGLKGGVGKEEIDEKYVRVKEIPFNSDRKRMSVMVKTRKGELLLFTKGAPEVVVSLCKYMEVGGKVIPLTFEDKERIMKVSEEMGREALRVLAFAYKHVSLNEAKKGDLERDLIFSGLMGMIDPPRREVKEAIEKCFTAGIKPVMITGDHKSTAWAIAKEVGLLDKGGRIITGEELDKITDKDLEEIIEDIAIYARVSPQHKLRIVRLLKKRGHVVAMTGDGVNDAPAIKEADIGISMGLSGTDVTKEASAMVLTDDNFRSIVNAVEEGRIIYENIKKFIRYLLSCNTGEVLTMIFSIILGLPLPLFPTQILLMNLVTDGLPAMALGIDPPVEDVMKKLPRRKKEDIFAGGLGKKIFVRGVKIGICTIISYIFGMYLSSGDLIYSRTLAYSTLIVSQLIFAFECRNDEKGITIKSILTNIYLLFSVIISFGVFLLTIYVPNLQGIFHTVPLDFSVWIFIIAISAIGTII</sequence>
<dbReference type="STRING" id="520767.ATZ99_04770"/>
<keyword evidence="10 12" id="KW-0472">Membrane</keyword>
<feature type="transmembrane region" description="Helical" evidence="12">
    <location>
        <begin position="49"/>
        <end position="65"/>
    </location>
</feature>
<dbReference type="InterPro" id="IPR004014">
    <property type="entry name" value="ATPase_P-typ_cation-transptr_N"/>
</dbReference>
<evidence type="ECO:0000256" key="3">
    <source>
        <dbReference type="ARBA" id="ARBA00022553"/>
    </source>
</evidence>
<dbReference type="GO" id="GO:0016020">
    <property type="term" value="C:membrane"/>
    <property type="evidence" value="ECO:0007669"/>
    <property type="project" value="InterPro"/>
</dbReference>
<feature type="transmembrane region" description="Helical" evidence="12">
    <location>
        <begin position="859"/>
        <end position="882"/>
    </location>
</feature>
<evidence type="ECO:0000256" key="7">
    <source>
        <dbReference type="ARBA" id="ARBA00022842"/>
    </source>
</evidence>
<feature type="transmembrane region" description="Helical" evidence="12">
    <location>
        <begin position="797"/>
        <end position="818"/>
    </location>
</feature>
<dbReference type="GO" id="GO:0012505">
    <property type="term" value="C:endomembrane system"/>
    <property type="evidence" value="ECO:0007669"/>
    <property type="project" value="UniProtKB-SubCell"/>
</dbReference>
<dbReference type="Gene3D" id="3.40.1110.10">
    <property type="entry name" value="Calcium-transporting ATPase, cytoplasmic domain N"/>
    <property type="match status" value="1"/>
</dbReference>
<dbReference type="Pfam" id="PF00689">
    <property type="entry name" value="Cation_ATPase_C"/>
    <property type="match status" value="1"/>
</dbReference>
<dbReference type="EC" id="3.6.3.8" evidence="14"/>
<dbReference type="FunFam" id="2.70.150.10:FF:000160">
    <property type="entry name" value="Sarcoplasmic/endoplasmic reticulum calcium ATPase 1"/>
    <property type="match status" value="1"/>
</dbReference>
<evidence type="ECO:0000256" key="9">
    <source>
        <dbReference type="ARBA" id="ARBA00022989"/>
    </source>
</evidence>
<feature type="transmembrane region" description="Helical" evidence="12">
    <location>
        <begin position="770"/>
        <end position="791"/>
    </location>
</feature>
<dbReference type="PROSITE" id="PS00154">
    <property type="entry name" value="ATPASE_E1_E2"/>
    <property type="match status" value="1"/>
</dbReference>
<evidence type="ECO:0000313" key="15">
    <source>
        <dbReference type="Proteomes" id="UP000075737"/>
    </source>
</evidence>
<dbReference type="Gene3D" id="3.40.50.1000">
    <property type="entry name" value="HAD superfamily/HAD-like"/>
    <property type="match status" value="1"/>
</dbReference>
<gene>
    <name evidence="14" type="primary">yloB</name>
    <name evidence="14" type="ORF">ATZ99_04770</name>
</gene>
<dbReference type="Pfam" id="PF00690">
    <property type="entry name" value="Cation_ATPase_N"/>
    <property type="match status" value="1"/>
</dbReference>
<dbReference type="Proteomes" id="UP000075737">
    <property type="component" value="Unassembled WGS sequence"/>
</dbReference>
<evidence type="ECO:0000256" key="8">
    <source>
        <dbReference type="ARBA" id="ARBA00022967"/>
    </source>
</evidence>
<feature type="domain" description="Cation-transporting P-type ATPase N-terminal" evidence="13">
    <location>
        <begin position="3"/>
        <end position="66"/>
    </location>
</feature>
<dbReference type="GO" id="GO:0005388">
    <property type="term" value="F:P-type calcium transporter activity"/>
    <property type="evidence" value="ECO:0007669"/>
    <property type="project" value="UniProtKB-EC"/>
</dbReference>
<dbReference type="FunFam" id="1.20.1110.10:FF:000065">
    <property type="entry name" value="Sarcoplasmic/endoplasmic reticulum calcium ATPase 1"/>
    <property type="match status" value="1"/>
</dbReference>
<proteinExistence type="inferred from homology"/>
<dbReference type="InterPro" id="IPR059000">
    <property type="entry name" value="ATPase_P-type_domA"/>
</dbReference>
<feature type="transmembrane region" description="Helical" evidence="12">
    <location>
        <begin position="830"/>
        <end position="853"/>
    </location>
</feature>
<dbReference type="FunFam" id="3.40.50.1000:FF:000001">
    <property type="entry name" value="Phospholipid-transporting ATPase IC"/>
    <property type="match status" value="1"/>
</dbReference>
<keyword evidence="14" id="KW-0378">Hydrolase</keyword>
<dbReference type="Gene3D" id="2.70.150.10">
    <property type="entry name" value="Calcium-transporting ATPase, cytoplasmic transduction domain A"/>
    <property type="match status" value="1"/>
</dbReference>
<dbReference type="SMART" id="SM00831">
    <property type="entry name" value="Cation_ATPase_N"/>
    <property type="match status" value="1"/>
</dbReference>
<feature type="transmembrane region" description="Helical" evidence="12">
    <location>
        <begin position="261"/>
        <end position="286"/>
    </location>
</feature>
<dbReference type="AlphaFoldDB" id="A0A162MVN2"/>
<evidence type="ECO:0000256" key="10">
    <source>
        <dbReference type="ARBA" id="ARBA00023136"/>
    </source>
</evidence>
<comment type="caution">
    <text evidence="14">The sequence shown here is derived from an EMBL/GenBank/DDBJ whole genome shotgun (WGS) entry which is preliminary data.</text>
</comment>
<dbReference type="InterPro" id="IPR036412">
    <property type="entry name" value="HAD-like_sf"/>
</dbReference>
<comment type="similarity">
    <text evidence="2">Belongs to the cation transport ATPase (P-type) (TC 3.A.3) family. Type IIA subfamily.</text>
</comment>
<dbReference type="FunFam" id="3.40.50.1000:FF:000028">
    <property type="entry name" value="Calcium-transporting P-type ATPase, putative"/>
    <property type="match status" value="1"/>
</dbReference>
<dbReference type="GO" id="GO:0016887">
    <property type="term" value="F:ATP hydrolysis activity"/>
    <property type="evidence" value="ECO:0007669"/>
    <property type="project" value="InterPro"/>
</dbReference>
<evidence type="ECO:0000256" key="11">
    <source>
        <dbReference type="ARBA" id="ARBA00048694"/>
    </source>
</evidence>
<dbReference type="InterPro" id="IPR044492">
    <property type="entry name" value="P_typ_ATPase_HD_dom"/>
</dbReference>
<dbReference type="SUPFAM" id="SSF81653">
    <property type="entry name" value="Calcium ATPase, transduction domain A"/>
    <property type="match status" value="1"/>
</dbReference>
<dbReference type="RefSeq" id="WP_068747648.1">
    <property type="nucleotide sequence ID" value="NZ_LOHZ01000020.1"/>
</dbReference>
<dbReference type="InterPro" id="IPR023214">
    <property type="entry name" value="HAD_sf"/>
</dbReference>
<evidence type="ECO:0000256" key="12">
    <source>
        <dbReference type="SAM" id="Phobius"/>
    </source>
</evidence>
<keyword evidence="5" id="KW-0547">Nucleotide-binding</keyword>
<keyword evidence="7" id="KW-0460">Magnesium</keyword>
<dbReference type="InterPro" id="IPR023298">
    <property type="entry name" value="ATPase_P-typ_TM_dom_sf"/>
</dbReference>
<dbReference type="SUPFAM" id="SSF56784">
    <property type="entry name" value="HAD-like"/>
    <property type="match status" value="1"/>
</dbReference>
<feature type="transmembrane region" description="Helical" evidence="12">
    <location>
        <begin position="236"/>
        <end position="255"/>
    </location>
</feature>
<keyword evidence="9 12" id="KW-1133">Transmembrane helix</keyword>
<dbReference type="NCBIfam" id="TIGR01116">
    <property type="entry name" value="ATPase-IIA1_Ca"/>
    <property type="match status" value="1"/>
</dbReference>
<dbReference type="Pfam" id="PF13246">
    <property type="entry name" value="Cation_ATPase"/>
    <property type="match status" value="1"/>
</dbReference>
<dbReference type="NCBIfam" id="TIGR01494">
    <property type="entry name" value="ATPase_P-type"/>
    <property type="match status" value="3"/>
</dbReference>
<keyword evidence="8" id="KW-1278">Translocase</keyword>
<feature type="transmembrane region" description="Helical" evidence="12">
    <location>
        <begin position="693"/>
        <end position="714"/>
    </location>
</feature>
<evidence type="ECO:0000256" key="1">
    <source>
        <dbReference type="ARBA" id="ARBA00004127"/>
    </source>
</evidence>
<dbReference type="PRINTS" id="PR00120">
    <property type="entry name" value="HATPASE"/>
</dbReference>
<reference evidence="14 15" key="1">
    <citation type="submission" date="2015-12" db="EMBL/GenBank/DDBJ databases">
        <title>Draft genome of Thermovenabulum gondwanense isolated from a red thermophilic microbial mat colonisisng an outflow channel of a bore well.</title>
        <authorList>
            <person name="Patel B.K."/>
        </authorList>
    </citation>
    <scope>NUCLEOTIDE SEQUENCE [LARGE SCALE GENOMIC DNA]</scope>
    <source>
        <strain evidence="14 15">R270</strain>
    </source>
</reference>
<dbReference type="SUPFAM" id="SSF81660">
    <property type="entry name" value="Metal cation-transporting ATPase, ATP-binding domain N"/>
    <property type="match status" value="1"/>
</dbReference>
<evidence type="ECO:0000256" key="6">
    <source>
        <dbReference type="ARBA" id="ARBA00022840"/>
    </source>
</evidence>
<keyword evidence="4 12" id="KW-0812">Transmembrane</keyword>
<dbReference type="PATRIC" id="fig|520767.4.peg.487"/>
<dbReference type="EMBL" id="LOHZ01000020">
    <property type="protein sequence ID" value="KYO67837.1"/>
    <property type="molecule type" value="Genomic_DNA"/>
</dbReference>
<dbReference type="InterPro" id="IPR006068">
    <property type="entry name" value="ATPase_P-typ_cation-transptr_C"/>
</dbReference>
<evidence type="ECO:0000256" key="2">
    <source>
        <dbReference type="ARBA" id="ARBA00005675"/>
    </source>
</evidence>
<dbReference type="SFLD" id="SFLDF00027">
    <property type="entry name" value="p-type_atpase"/>
    <property type="match status" value="1"/>
</dbReference>
<dbReference type="InterPro" id="IPR001757">
    <property type="entry name" value="P_typ_ATPase"/>
</dbReference>
<protein>
    <submittedName>
        <fullName evidence="14">Calcium-transporting ATPase</fullName>
        <ecNumber evidence="14">3.6.3.8</ecNumber>
    </submittedName>
</protein>
<dbReference type="SFLD" id="SFLDG00002">
    <property type="entry name" value="C1.7:_P-type_atpase_like"/>
    <property type="match status" value="1"/>
</dbReference>
<feature type="transmembrane region" description="Helical" evidence="12">
    <location>
        <begin position="71"/>
        <end position="89"/>
    </location>
</feature>
<dbReference type="InterPro" id="IPR018303">
    <property type="entry name" value="ATPase_P-typ_P_site"/>
</dbReference>
<dbReference type="Gene3D" id="1.20.1110.10">
    <property type="entry name" value="Calcium-transporting ATPase, transmembrane domain"/>
    <property type="match status" value="1"/>
</dbReference>
<dbReference type="InterPro" id="IPR023299">
    <property type="entry name" value="ATPase_P-typ_cyto_dom_N"/>
</dbReference>